<dbReference type="AlphaFoldDB" id="A0A5A5RY44"/>
<reference evidence="2 3" key="1">
    <citation type="submission" date="2018-09" db="EMBL/GenBank/DDBJ databases">
        <title>Evolutionary history of phycoerythrin pigmentation in the water bloom-forming cyanobacterium Microcystis aeruginosa.</title>
        <authorList>
            <person name="Tanabe Y."/>
            <person name="Tanabe Y."/>
            <person name="Yamaguchi H."/>
        </authorList>
    </citation>
    <scope>NUCLEOTIDE SEQUENCE [LARGE SCALE GENOMIC DNA]</scope>
    <source>
        <strain evidence="2 3">NIES-2521</strain>
    </source>
</reference>
<accession>A0A5A5RY44</accession>
<sequence length="88" mass="10073">MVSHDYYLDFGVIRYILAFYSGGRSQESGVRSQETGDYFYLFSLHPTPYTLHPTPYTRSAELTAEAHTPHTTSPMIAKKLHQEGNNFQ</sequence>
<name>A0A5A5RY44_MICAE</name>
<evidence type="ECO:0000256" key="1">
    <source>
        <dbReference type="SAM" id="MobiDB-lite"/>
    </source>
</evidence>
<dbReference type="EMBL" id="BHVQ01000001">
    <property type="protein sequence ID" value="GCA78042.1"/>
    <property type="molecule type" value="Genomic_DNA"/>
</dbReference>
<evidence type="ECO:0000313" key="3">
    <source>
        <dbReference type="Proteomes" id="UP000324689"/>
    </source>
</evidence>
<gene>
    <name evidence="2" type="ORF">MiTs_00019</name>
</gene>
<proteinExistence type="predicted"/>
<evidence type="ECO:0000313" key="2">
    <source>
        <dbReference type="EMBL" id="GCA78042.1"/>
    </source>
</evidence>
<dbReference type="Proteomes" id="UP000324689">
    <property type="component" value="Unassembled WGS sequence"/>
</dbReference>
<organism evidence="2 3">
    <name type="scientific">Microcystis aeruginosa NIES-2521</name>
    <dbReference type="NCBI Taxonomy" id="2303983"/>
    <lineage>
        <taxon>Bacteria</taxon>
        <taxon>Bacillati</taxon>
        <taxon>Cyanobacteriota</taxon>
        <taxon>Cyanophyceae</taxon>
        <taxon>Oscillatoriophycideae</taxon>
        <taxon>Chroococcales</taxon>
        <taxon>Microcystaceae</taxon>
        <taxon>Microcystis</taxon>
    </lineage>
</organism>
<dbReference type="RefSeq" id="WP_172968102.1">
    <property type="nucleotide sequence ID" value="NZ_BHVQ01000001.1"/>
</dbReference>
<protein>
    <submittedName>
        <fullName evidence="2">Uncharacterized protein</fullName>
    </submittedName>
</protein>
<comment type="caution">
    <text evidence="2">The sequence shown here is derived from an EMBL/GenBank/DDBJ whole genome shotgun (WGS) entry which is preliminary data.</text>
</comment>
<feature type="region of interest" description="Disordered" evidence="1">
    <location>
        <begin position="67"/>
        <end position="88"/>
    </location>
</feature>